<name>A0AA41HIZ2_9BURK</name>
<evidence type="ECO:0000313" key="7">
    <source>
        <dbReference type="Proteomes" id="UP001155901"/>
    </source>
</evidence>
<comment type="caution">
    <text evidence="5">The sequence shown here is derived from an EMBL/GenBank/DDBJ whole genome shotgun (WGS) entry which is preliminary data.</text>
</comment>
<keyword evidence="1" id="KW-0805">Transcription regulation</keyword>
<dbReference type="Pfam" id="PF00392">
    <property type="entry name" value="GntR"/>
    <property type="match status" value="1"/>
</dbReference>
<protein>
    <submittedName>
        <fullName evidence="6">DNA-binding transcriptional MocR family regulator</fullName>
    </submittedName>
    <submittedName>
        <fullName evidence="5">PLP-dependent aminotransferase family protein</fullName>
    </submittedName>
</protein>
<organism evidence="5 7">
    <name type="scientific">Duganella violaceipulchra</name>
    <dbReference type="NCBI Taxonomy" id="2849652"/>
    <lineage>
        <taxon>Bacteria</taxon>
        <taxon>Pseudomonadati</taxon>
        <taxon>Pseudomonadota</taxon>
        <taxon>Betaproteobacteria</taxon>
        <taxon>Burkholderiales</taxon>
        <taxon>Oxalobacteraceae</taxon>
        <taxon>Telluria group</taxon>
        <taxon>Duganella</taxon>
    </lineage>
</organism>
<dbReference type="EMBL" id="JALJZU010000007">
    <property type="protein sequence ID" value="MCP2009856.1"/>
    <property type="molecule type" value="Genomic_DNA"/>
</dbReference>
<evidence type="ECO:0000259" key="4">
    <source>
        <dbReference type="PROSITE" id="PS50949"/>
    </source>
</evidence>
<dbReference type="GO" id="GO:0003677">
    <property type="term" value="F:DNA binding"/>
    <property type="evidence" value="ECO:0007669"/>
    <property type="project" value="UniProtKB-KW"/>
</dbReference>
<accession>A0AA41HIZ2</accession>
<dbReference type="RefSeq" id="WP_217945608.1">
    <property type="nucleotide sequence ID" value="NZ_JAHTGR010000019.1"/>
</dbReference>
<dbReference type="CDD" id="cd00609">
    <property type="entry name" value="AAT_like"/>
    <property type="match status" value="1"/>
</dbReference>
<keyword evidence="2 6" id="KW-0238">DNA-binding</keyword>
<gene>
    <name evidence="5" type="ORF">KVP70_27615</name>
    <name evidence="6" type="ORF">L1274_003588</name>
</gene>
<reference evidence="6" key="2">
    <citation type="submission" date="2022-03" db="EMBL/GenBank/DDBJ databases">
        <title>Genome Encyclopedia of Bacteria and Archaea VI: Functional Genomics of Type Strains.</title>
        <authorList>
            <person name="Whitman W."/>
        </authorList>
    </citation>
    <scope>NUCLEOTIDE SEQUENCE</scope>
    <source>
        <strain evidence="6">HSC-15S17</strain>
    </source>
</reference>
<dbReference type="EMBL" id="JAHTGR010000019">
    <property type="protein sequence ID" value="MBV6324698.1"/>
    <property type="molecule type" value="Genomic_DNA"/>
</dbReference>
<dbReference type="Proteomes" id="UP001162889">
    <property type="component" value="Unassembled WGS sequence"/>
</dbReference>
<dbReference type="PANTHER" id="PTHR46577:SF2">
    <property type="entry name" value="TRANSCRIPTIONAL REGULATORY PROTEIN"/>
    <property type="match status" value="1"/>
</dbReference>
<dbReference type="AlphaFoldDB" id="A0AA41HIZ2"/>
<dbReference type="PROSITE" id="PS50949">
    <property type="entry name" value="HTH_GNTR"/>
    <property type="match status" value="1"/>
</dbReference>
<proteinExistence type="predicted"/>
<keyword evidence="5" id="KW-0808">Transferase</keyword>
<evidence type="ECO:0000256" key="2">
    <source>
        <dbReference type="ARBA" id="ARBA00023125"/>
    </source>
</evidence>
<dbReference type="CDD" id="cd07377">
    <property type="entry name" value="WHTH_GntR"/>
    <property type="match status" value="1"/>
</dbReference>
<dbReference type="GO" id="GO:0008483">
    <property type="term" value="F:transaminase activity"/>
    <property type="evidence" value="ECO:0007669"/>
    <property type="project" value="UniProtKB-KW"/>
</dbReference>
<dbReference type="PANTHER" id="PTHR46577">
    <property type="entry name" value="HTH-TYPE TRANSCRIPTIONAL REGULATORY PROTEIN GABR"/>
    <property type="match status" value="1"/>
</dbReference>
<dbReference type="SMART" id="SM00345">
    <property type="entry name" value="HTH_GNTR"/>
    <property type="match status" value="1"/>
</dbReference>
<dbReference type="Proteomes" id="UP001155901">
    <property type="component" value="Unassembled WGS sequence"/>
</dbReference>
<feature type="domain" description="HTH gntR-type" evidence="4">
    <location>
        <begin position="12"/>
        <end position="80"/>
    </location>
</feature>
<evidence type="ECO:0000256" key="1">
    <source>
        <dbReference type="ARBA" id="ARBA00023015"/>
    </source>
</evidence>
<evidence type="ECO:0000313" key="8">
    <source>
        <dbReference type="Proteomes" id="UP001162889"/>
    </source>
</evidence>
<dbReference type="GO" id="GO:0030170">
    <property type="term" value="F:pyridoxal phosphate binding"/>
    <property type="evidence" value="ECO:0007669"/>
    <property type="project" value="InterPro"/>
</dbReference>
<dbReference type="InterPro" id="IPR051446">
    <property type="entry name" value="HTH_trans_reg/aminotransferase"/>
</dbReference>
<dbReference type="GO" id="GO:0003700">
    <property type="term" value="F:DNA-binding transcription factor activity"/>
    <property type="evidence" value="ECO:0007669"/>
    <property type="project" value="InterPro"/>
</dbReference>
<evidence type="ECO:0000313" key="5">
    <source>
        <dbReference type="EMBL" id="MBV6324698.1"/>
    </source>
</evidence>
<keyword evidence="3" id="KW-0804">Transcription</keyword>
<evidence type="ECO:0000313" key="6">
    <source>
        <dbReference type="EMBL" id="MCP2009856.1"/>
    </source>
</evidence>
<sequence>MHRFHRSGVSGLSVVAQVVDHFAAAIAARELTPGARLPSIRSFALDSQVAKSTVVEAYDRLVAQGLAVSRAKSGFFVSTPRQVLEIGRAPSAPRREVDEFWMLRNALQLPSHALRPGCGWLPPDYLNDEGIRRVLGTLRREPGDALTSYGEPAGYRPLRQQLQRHLGGRGIEAPVEGIVLTDSGSQALDLAIRLLVQAGDTVFVDDPCYFNFQASLRAHRVNVVGIPLTPSGPDMQQFELELAWHRPRLYITNAVLQNPTGISFSAAVVHQILLLSRQHGFDIIEDDTFADLEERPAVRLAALDQLQRVIYIGSFSKTLSGATRCGFLVAKAEWIEAVLDLKLATTFGNNELSAQLICKLLLDGSYRKHTEAIRQRLRKAAVSVRKRLRDCGLEPWAEPAGGPFLWVRGGPDMDASAIASAGLASGILYAPGNVFSVSNSAGHCLRFNVAYSHDPRIYAFLKKQLKLDA</sequence>
<keyword evidence="5" id="KW-0032">Aminotransferase</keyword>
<dbReference type="InterPro" id="IPR000524">
    <property type="entry name" value="Tscrpt_reg_HTH_GntR"/>
</dbReference>
<keyword evidence="8" id="KW-1185">Reference proteome</keyword>
<reference evidence="5" key="1">
    <citation type="submission" date="2021-07" db="EMBL/GenBank/DDBJ databases">
        <title>Characterization of violacein-producing bacteria and related species.</title>
        <authorList>
            <person name="Wilson H.S."/>
            <person name="De Leon M.E."/>
        </authorList>
    </citation>
    <scope>NUCLEOTIDE SEQUENCE</scope>
    <source>
        <strain evidence="5">HSC-15S17</strain>
    </source>
</reference>
<evidence type="ECO:0000256" key="3">
    <source>
        <dbReference type="ARBA" id="ARBA00023163"/>
    </source>
</evidence>
<dbReference type="InterPro" id="IPR004839">
    <property type="entry name" value="Aminotransferase_I/II_large"/>
</dbReference>
<dbReference type="Pfam" id="PF00155">
    <property type="entry name" value="Aminotran_1_2"/>
    <property type="match status" value="1"/>
</dbReference>